<evidence type="ECO:0000313" key="1">
    <source>
        <dbReference type="EMBL" id="GAJ30802.1"/>
    </source>
</evidence>
<evidence type="ECO:0000313" key="2">
    <source>
        <dbReference type="Proteomes" id="UP000019760"/>
    </source>
</evidence>
<name>A0A023D9H4_ACIMT</name>
<dbReference type="InterPro" id="IPR058180">
    <property type="entry name" value="BPSS1187-like"/>
</dbReference>
<evidence type="ECO:0008006" key="3">
    <source>
        <dbReference type="Google" id="ProtNLM"/>
    </source>
</evidence>
<organism evidence="1 2">
    <name type="scientific">Acidomonas methanolica NBRC 104435</name>
    <dbReference type="NCBI Taxonomy" id="1231351"/>
    <lineage>
        <taxon>Bacteria</taxon>
        <taxon>Pseudomonadati</taxon>
        <taxon>Pseudomonadota</taxon>
        <taxon>Alphaproteobacteria</taxon>
        <taxon>Acetobacterales</taxon>
        <taxon>Acetobacteraceae</taxon>
        <taxon>Acidomonas</taxon>
    </lineage>
</organism>
<dbReference type="Gene3D" id="3.40.50.1820">
    <property type="entry name" value="alpha/beta hydrolase"/>
    <property type="match status" value="1"/>
</dbReference>
<gene>
    <name evidence="1" type="ORF">Amme_457_005</name>
</gene>
<dbReference type="SUPFAM" id="SSF53474">
    <property type="entry name" value="alpha/beta-Hydrolases"/>
    <property type="match status" value="1"/>
</dbReference>
<dbReference type="RefSeq" id="WP_132127188.1">
    <property type="nucleotide sequence ID" value="NZ_BAND01000382.1"/>
</dbReference>
<dbReference type="NCBIfam" id="NF047580">
    <property type="entry name" value="BPSS1187_fam"/>
    <property type="match status" value="1"/>
</dbReference>
<sequence>MASMRHFIQGIFILLSVFFIWPTNGMADDWSSQIVEHDVDPSDTDSGIVKSDARNVAGYMKNASEDGRLLVFFGGAQSFRQTPNIPFIADALEHHYRVIMIDYVYNPPGTLLCDQSNDPCFSDYRKAKIFGGAPMKGLNVSTPEGLVARTASMLRYLHRKWPAEHWDQYLDQGQPRWVNIAVSGFSQGAGLAAFFAKTTTVARVILLSSPWDHYQATNSVASWLSSPSATPADRWWGMYSAREANAQWMQKTYAALGISPDHIRLVTDAAQCKPGSGLYLPNHWAVAELGCTPRTPNGSFMEKPLWDLMLGDGRGRDEDSAP</sequence>
<dbReference type="Proteomes" id="UP000019760">
    <property type="component" value="Unassembled WGS sequence"/>
</dbReference>
<dbReference type="InterPro" id="IPR029058">
    <property type="entry name" value="AB_hydrolase_fold"/>
</dbReference>
<comment type="caution">
    <text evidence="1">The sequence shown here is derived from an EMBL/GenBank/DDBJ whole genome shotgun (WGS) entry which is preliminary data.</text>
</comment>
<accession>A0A023D9H4</accession>
<reference evidence="2" key="1">
    <citation type="journal article" date="2014" name="FEMS Microbiol. Lett.">
        <title>Draft Genomic DNA Sequence of the Facultatively Methylotrophic Bacterium Acidomonas methanolica type strain MB58.</title>
        <authorList>
            <person name="Higashiura N."/>
            <person name="Hadano H."/>
            <person name="Hirakawa H."/>
            <person name="Matsutani M."/>
            <person name="Takabe S."/>
            <person name="Matsushita K."/>
            <person name="Azuma Y."/>
        </authorList>
    </citation>
    <scope>NUCLEOTIDE SEQUENCE [LARGE SCALE GENOMIC DNA]</scope>
    <source>
        <strain evidence="2">MB58</strain>
    </source>
</reference>
<protein>
    <recommendedName>
        <fullName evidence="3">Alpha/beta hydrolase</fullName>
    </recommendedName>
</protein>
<dbReference type="AlphaFoldDB" id="A0A023D9H4"/>
<reference evidence="1 2" key="2">
    <citation type="journal article" date="2014" name="FEMS Microbiol. Lett.">
        <title>Draft genomic DNA sequence of the facultatively methylotrophic bacterium Acidomonas methanolica type strain MB58.</title>
        <authorList>
            <person name="Higashiura N."/>
            <person name="Hadano H."/>
            <person name="Hirakawa H."/>
            <person name="Matsutani M."/>
            <person name="Takabe S."/>
            <person name="Matsushita K."/>
            <person name="Azuma Y."/>
        </authorList>
    </citation>
    <scope>NUCLEOTIDE SEQUENCE [LARGE SCALE GENOMIC DNA]</scope>
    <source>
        <strain evidence="1 2">MB58</strain>
    </source>
</reference>
<keyword evidence="2" id="KW-1185">Reference proteome</keyword>
<dbReference type="EMBL" id="BAND01000382">
    <property type="protein sequence ID" value="GAJ30802.1"/>
    <property type="molecule type" value="Genomic_DNA"/>
</dbReference>
<proteinExistence type="predicted"/>